<dbReference type="InterPro" id="IPR038177">
    <property type="entry name" value="IAT_beta_sf"/>
</dbReference>
<dbReference type="Proteomes" id="UP000690515">
    <property type="component" value="Unassembled WGS sequence"/>
</dbReference>
<comment type="caution">
    <text evidence="4">The sequence shown here is derived from an EMBL/GenBank/DDBJ whole genome shotgun (WGS) entry which is preliminary data.</text>
</comment>
<dbReference type="EMBL" id="JAGSOY010000004">
    <property type="protein sequence ID" value="MBU2710106.1"/>
    <property type="molecule type" value="Genomic_DNA"/>
</dbReference>
<accession>A0ABS5Z7S8</accession>
<gene>
    <name evidence="4" type="ORF">KCG35_03450</name>
</gene>
<protein>
    <submittedName>
        <fullName evidence="4">Inverse autotransporter beta domain-containing protein</fullName>
    </submittedName>
</protein>
<keyword evidence="2" id="KW-0732">Signal</keyword>
<dbReference type="InterPro" id="IPR024519">
    <property type="entry name" value="IAT_beta"/>
</dbReference>
<sequence length="320" mass="35812">MKKPVLACLPMLSFLVTTPVLSDDNPAQPSLVDKWDAWVAIDGLLTSDEDALSVDSMLPVYEEDDGLVFIKLDASKGKGNYKSYSVGSGYRHMLDDEQIIGIYGFLDYQQSENGNGFHQFNLGAEYRTVDWDFGANLYLPVGGRKKKAGSHTVTGADGRTYVEHQYERILQGADVEVGYRLPFFTENEEQQLRLYTGVYHFKGEQTKSFTGQKLRLEYHMENVINQLPGSQLTLGSGAKHDSVTGNEGFVFARFTLPFDFMDSGAKRNRLSPFAKRMTERVRRQPGIVAIAEPEYTLKDDTSEPTFPPEPPELPELDGPG</sequence>
<reference evidence="4 5" key="1">
    <citation type="submission" date="2021-04" db="EMBL/GenBank/DDBJ databases">
        <authorList>
            <person name="Pira H."/>
            <person name="Risdian C."/>
            <person name="Wink J."/>
        </authorList>
    </citation>
    <scope>NUCLEOTIDE SEQUENCE [LARGE SCALE GENOMIC DNA]</scope>
    <source>
        <strain evidence="4 5">WH53</strain>
    </source>
</reference>
<feature type="signal peptide" evidence="2">
    <location>
        <begin position="1"/>
        <end position="22"/>
    </location>
</feature>
<evidence type="ECO:0000313" key="4">
    <source>
        <dbReference type="EMBL" id="MBU2710106.1"/>
    </source>
</evidence>
<feature type="chain" id="PRO_5046937522" evidence="2">
    <location>
        <begin position="23"/>
        <end position="320"/>
    </location>
</feature>
<name>A0ABS5Z7S8_9GAMM</name>
<evidence type="ECO:0000313" key="5">
    <source>
        <dbReference type="Proteomes" id="UP000690515"/>
    </source>
</evidence>
<dbReference type="RefSeq" id="WP_215818260.1">
    <property type="nucleotide sequence ID" value="NZ_JAGSOY010000004.1"/>
</dbReference>
<evidence type="ECO:0000256" key="2">
    <source>
        <dbReference type="SAM" id="SignalP"/>
    </source>
</evidence>
<feature type="domain" description="Inverse autotransporter beta-domain" evidence="3">
    <location>
        <begin position="51"/>
        <end position="205"/>
    </location>
</feature>
<keyword evidence="5" id="KW-1185">Reference proteome</keyword>
<evidence type="ECO:0000256" key="1">
    <source>
        <dbReference type="SAM" id="MobiDB-lite"/>
    </source>
</evidence>
<feature type="region of interest" description="Disordered" evidence="1">
    <location>
        <begin position="288"/>
        <end position="320"/>
    </location>
</feature>
<dbReference type="Gene3D" id="2.40.160.160">
    <property type="entry name" value="Inverse autotransporter, beta-domain"/>
    <property type="match status" value="1"/>
</dbReference>
<evidence type="ECO:0000259" key="3">
    <source>
        <dbReference type="Pfam" id="PF11924"/>
    </source>
</evidence>
<dbReference type="Pfam" id="PF11924">
    <property type="entry name" value="IAT_beta"/>
    <property type="match status" value="1"/>
</dbReference>
<organism evidence="4 5">
    <name type="scientific">Zooshikella harenae</name>
    <dbReference type="NCBI Taxonomy" id="2827238"/>
    <lineage>
        <taxon>Bacteria</taxon>
        <taxon>Pseudomonadati</taxon>
        <taxon>Pseudomonadota</taxon>
        <taxon>Gammaproteobacteria</taxon>
        <taxon>Oceanospirillales</taxon>
        <taxon>Zooshikellaceae</taxon>
        <taxon>Zooshikella</taxon>
    </lineage>
</organism>
<proteinExistence type="predicted"/>